<evidence type="ECO:0000313" key="8">
    <source>
        <dbReference type="Proteomes" id="UP000003688"/>
    </source>
</evidence>
<dbReference type="AlphaFoldDB" id="B9XKG1"/>
<sequence>MACLCLMWYIIKVMSLPSGERSVNVCQRLVFNDIIRRIVTMSTPTLERPNGTGAPSAAAPDFSKPVVKPKKSTFKLIGEVLDHGGPGYLQFAITNICNAKCDFCGFAVDKFDPKKRRSVTLKEAKDVIDISVKNHIGYMLFVGGEPLVHKELRAMVRYCAESGIHPMICTNGSLWTDQNMRDLASDGLSSVIMSIDSHDIIKHEKNRGLPDVCRKIKYANEVFKKLGIQTTASVTASKLIDDYEKLPDFLKTLGFESCTFSYPLTSLASSYLSFSDSSLVNYKTDELIAVFEKIKQMKANSGFPVVNPTESLSEMQRHLRKEKEKFGCLGGHKYFYLDWNLNLYRCHAWETPMCNIYDFDQSKLIRDGCTKCMIDCYRDPSVMQFVAISASDAYNNLKKGKVIAAAKNVFDSRNITSLKAVWDDRKWIGEV</sequence>
<dbReference type="PANTHER" id="PTHR11228">
    <property type="entry name" value="RADICAL SAM DOMAIN PROTEIN"/>
    <property type="match status" value="1"/>
</dbReference>
<name>B9XKG1_PEDPL</name>
<keyword evidence="4" id="KW-0408">Iron</keyword>
<dbReference type="SUPFAM" id="SSF102114">
    <property type="entry name" value="Radical SAM enzymes"/>
    <property type="match status" value="1"/>
</dbReference>
<dbReference type="EMBL" id="ABOX02000025">
    <property type="protein sequence ID" value="EEF59631.1"/>
    <property type="molecule type" value="Genomic_DNA"/>
</dbReference>
<dbReference type="InterPro" id="IPR013785">
    <property type="entry name" value="Aldolase_TIM"/>
</dbReference>
<proteinExistence type="predicted"/>
<dbReference type="GO" id="GO:0051536">
    <property type="term" value="F:iron-sulfur cluster binding"/>
    <property type="evidence" value="ECO:0007669"/>
    <property type="project" value="UniProtKB-KW"/>
</dbReference>
<accession>B9XKG1</accession>
<dbReference type="STRING" id="320771.Cflav_PD2620"/>
<dbReference type="SFLD" id="SFLDG01067">
    <property type="entry name" value="SPASM/twitch_domain_containing"/>
    <property type="match status" value="1"/>
</dbReference>
<evidence type="ECO:0000256" key="3">
    <source>
        <dbReference type="ARBA" id="ARBA00022723"/>
    </source>
</evidence>
<evidence type="ECO:0000256" key="4">
    <source>
        <dbReference type="ARBA" id="ARBA00023004"/>
    </source>
</evidence>
<reference evidence="7 8" key="1">
    <citation type="journal article" date="2011" name="J. Bacteriol.">
        <title>Genome sequence of 'Pedosphaera parvula' Ellin514, an aerobic Verrucomicrobial isolate from pasture soil.</title>
        <authorList>
            <person name="Kant R."/>
            <person name="van Passel M.W."/>
            <person name="Sangwan P."/>
            <person name="Palva A."/>
            <person name="Lucas S."/>
            <person name="Copeland A."/>
            <person name="Lapidus A."/>
            <person name="Glavina Del Rio T."/>
            <person name="Dalin E."/>
            <person name="Tice H."/>
            <person name="Bruce D."/>
            <person name="Goodwin L."/>
            <person name="Pitluck S."/>
            <person name="Chertkov O."/>
            <person name="Larimer F.W."/>
            <person name="Land M.L."/>
            <person name="Hauser L."/>
            <person name="Brettin T.S."/>
            <person name="Detter J.C."/>
            <person name="Han S."/>
            <person name="de Vos W.M."/>
            <person name="Janssen P.H."/>
            <person name="Smidt H."/>
        </authorList>
    </citation>
    <scope>NUCLEOTIDE SEQUENCE [LARGE SCALE GENOMIC DNA]</scope>
    <source>
        <strain evidence="7 8">Ellin514</strain>
    </source>
</reference>
<keyword evidence="2" id="KW-0949">S-adenosyl-L-methionine</keyword>
<feature type="domain" description="Radical SAM core" evidence="6">
    <location>
        <begin position="83"/>
        <end position="298"/>
    </location>
</feature>
<dbReference type="CDD" id="cd01335">
    <property type="entry name" value="Radical_SAM"/>
    <property type="match status" value="1"/>
</dbReference>
<comment type="caution">
    <text evidence="7">The sequence shown here is derived from an EMBL/GenBank/DDBJ whole genome shotgun (WGS) entry which is preliminary data.</text>
</comment>
<keyword evidence="3" id="KW-0479">Metal-binding</keyword>
<organism evidence="7 8">
    <name type="scientific">Pedosphaera parvula (strain Ellin514)</name>
    <dbReference type="NCBI Taxonomy" id="320771"/>
    <lineage>
        <taxon>Bacteria</taxon>
        <taxon>Pseudomonadati</taxon>
        <taxon>Verrucomicrobiota</taxon>
        <taxon>Pedosphaerae</taxon>
        <taxon>Pedosphaerales</taxon>
        <taxon>Pedosphaeraceae</taxon>
        <taxon>Pedosphaera</taxon>
    </lineage>
</organism>
<evidence type="ECO:0000256" key="1">
    <source>
        <dbReference type="ARBA" id="ARBA00001966"/>
    </source>
</evidence>
<evidence type="ECO:0000313" key="7">
    <source>
        <dbReference type="EMBL" id="EEF59631.1"/>
    </source>
</evidence>
<evidence type="ECO:0000256" key="2">
    <source>
        <dbReference type="ARBA" id="ARBA00022691"/>
    </source>
</evidence>
<dbReference type="Pfam" id="PF04055">
    <property type="entry name" value="Radical_SAM"/>
    <property type="match status" value="1"/>
</dbReference>
<dbReference type="InterPro" id="IPR058240">
    <property type="entry name" value="rSAM_sf"/>
</dbReference>
<evidence type="ECO:0000256" key="5">
    <source>
        <dbReference type="ARBA" id="ARBA00023014"/>
    </source>
</evidence>
<keyword evidence="8" id="KW-1185">Reference proteome</keyword>
<dbReference type="PANTHER" id="PTHR11228:SF7">
    <property type="entry name" value="PQQA PEPTIDE CYCLASE"/>
    <property type="match status" value="1"/>
</dbReference>
<dbReference type="Proteomes" id="UP000003688">
    <property type="component" value="Unassembled WGS sequence"/>
</dbReference>
<comment type="cofactor">
    <cofactor evidence="1">
        <name>[4Fe-4S] cluster</name>
        <dbReference type="ChEBI" id="CHEBI:49883"/>
    </cofactor>
</comment>
<evidence type="ECO:0000259" key="6">
    <source>
        <dbReference type="PROSITE" id="PS51918"/>
    </source>
</evidence>
<protein>
    <submittedName>
        <fullName evidence="7">Radical SAM domain protein</fullName>
    </submittedName>
</protein>
<keyword evidence="5" id="KW-0411">Iron-sulfur</keyword>
<dbReference type="GO" id="GO:0046872">
    <property type="term" value="F:metal ion binding"/>
    <property type="evidence" value="ECO:0007669"/>
    <property type="project" value="UniProtKB-KW"/>
</dbReference>
<dbReference type="InterPro" id="IPR050377">
    <property type="entry name" value="Radical_SAM_PqqE_MftC-like"/>
</dbReference>
<dbReference type="GO" id="GO:0003824">
    <property type="term" value="F:catalytic activity"/>
    <property type="evidence" value="ECO:0007669"/>
    <property type="project" value="InterPro"/>
</dbReference>
<gene>
    <name evidence="7" type="ORF">Cflav_PD2620</name>
</gene>
<dbReference type="SFLD" id="SFLDS00029">
    <property type="entry name" value="Radical_SAM"/>
    <property type="match status" value="1"/>
</dbReference>
<dbReference type="Gene3D" id="3.20.20.70">
    <property type="entry name" value="Aldolase class I"/>
    <property type="match status" value="1"/>
</dbReference>
<dbReference type="PROSITE" id="PS51918">
    <property type="entry name" value="RADICAL_SAM"/>
    <property type="match status" value="1"/>
</dbReference>
<dbReference type="InterPro" id="IPR007197">
    <property type="entry name" value="rSAM"/>
</dbReference>